<dbReference type="STRING" id="1036611.A0A1L9P8Y8"/>
<dbReference type="InterPro" id="IPR000182">
    <property type="entry name" value="GNAT_dom"/>
</dbReference>
<dbReference type="CDD" id="cd04301">
    <property type="entry name" value="NAT_SF"/>
    <property type="match status" value="1"/>
</dbReference>
<dbReference type="PANTHER" id="PTHR43328:SF1">
    <property type="entry name" value="N-ACETYLTRANSFERASE DOMAIN-CONTAINING PROTEIN"/>
    <property type="match status" value="1"/>
</dbReference>
<proteinExistence type="predicted"/>
<evidence type="ECO:0000313" key="2">
    <source>
        <dbReference type="EMBL" id="OJI97987.1"/>
    </source>
</evidence>
<protein>
    <recommendedName>
        <fullName evidence="1">N-acetyltransferase domain-containing protein</fullName>
    </recommendedName>
</protein>
<dbReference type="Pfam" id="PF13302">
    <property type="entry name" value="Acetyltransf_3"/>
    <property type="match status" value="1"/>
</dbReference>
<dbReference type="PANTHER" id="PTHR43328">
    <property type="entry name" value="ACETYLTRANSFERASE-RELATED"/>
    <property type="match status" value="1"/>
</dbReference>
<evidence type="ECO:0000313" key="3">
    <source>
        <dbReference type="Proteomes" id="UP000184073"/>
    </source>
</evidence>
<feature type="domain" description="N-acetyltransferase" evidence="1">
    <location>
        <begin position="61"/>
        <end position="218"/>
    </location>
</feature>
<dbReference type="EMBL" id="KV878126">
    <property type="protein sequence ID" value="OJI97987.1"/>
    <property type="molecule type" value="Genomic_DNA"/>
</dbReference>
<name>A0A1L9P8Y8_ASPVE</name>
<dbReference type="GeneID" id="63732243"/>
<dbReference type="AlphaFoldDB" id="A0A1L9P8Y8"/>
<dbReference type="PROSITE" id="PS51186">
    <property type="entry name" value="GNAT"/>
    <property type="match status" value="1"/>
</dbReference>
<dbReference type="SUPFAM" id="SSF55729">
    <property type="entry name" value="Acyl-CoA N-acyltransferases (Nat)"/>
    <property type="match status" value="1"/>
</dbReference>
<organism evidence="2 3">
    <name type="scientific">Aspergillus versicolor CBS 583.65</name>
    <dbReference type="NCBI Taxonomy" id="1036611"/>
    <lineage>
        <taxon>Eukaryota</taxon>
        <taxon>Fungi</taxon>
        <taxon>Dikarya</taxon>
        <taxon>Ascomycota</taxon>
        <taxon>Pezizomycotina</taxon>
        <taxon>Eurotiomycetes</taxon>
        <taxon>Eurotiomycetidae</taxon>
        <taxon>Eurotiales</taxon>
        <taxon>Aspergillaceae</taxon>
        <taxon>Aspergillus</taxon>
        <taxon>Aspergillus subgen. Nidulantes</taxon>
    </lineage>
</organism>
<dbReference type="InterPro" id="IPR016181">
    <property type="entry name" value="Acyl_CoA_acyltransferase"/>
</dbReference>
<evidence type="ECO:0000259" key="1">
    <source>
        <dbReference type="PROSITE" id="PS51186"/>
    </source>
</evidence>
<sequence>MDLDDLNELTQRGDDSTPAYIQHHFHSATEHHVLHYRMSQPILQLPKSRCLIRQFVSSPTEEETLATAANNPRLSKYMTNGFPNPYTIAEAQKWIAFTKSQSPARDFAICDAETNSVIGAIGLKPRTDIHHRTMEIGYWVSETHWGKGIATEAVKLFPVWAFANFAHLVRLEAEVFEGNDGSKRVLEKAGYVFEGRRRLAVEKHGVLLDTYNYSLLREEGETHEGSKTAWP</sequence>
<gene>
    <name evidence="2" type="ORF">ASPVEDRAFT_79658</name>
</gene>
<accession>A0A1L9P8Y8</accession>
<dbReference type="RefSeq" id="XP_040663750.1">
    <property type="nucleotide sequence ID" value="XM_040816732.1"/>
</dbReference>
<dbReference type="OrthoDB" id="1663137at2759"/>
<dbReference type="GO" id="GO:0016747">
    <property type="term" value="F:acyltransferase activity, transferring groups other than amino-acyl groups"/>
    <property type="evidence" value="ECO:0007669"/>
    <property type="project" value="InterPro"/>
</dbReference>
<dbReference type="VEuPathDB" id="FungiDB:ASPVEDRAFT_79658"/>
<reference evidence="3" key="1">
    <citation type="journal article" date="2017" name="Genome Biol.">
        <title>Comparative genomics reveals high biological diversity and specific adaptations in the industrially and medically important fungal genus Aspergillus.</title>
        <authorList>
            <person name="de Vries R.P."/>
            <person name="Riley R."/>
            <person name="Wiebenga A."/>
            <person name="Aguilar-Osorio G."/>
            <person name="Amillis S."/>
            <person name="Uchima C.A."/>
            <person name="Anderluh G."/>
            <person name="Asadollahi M."/>
            <person name="Askin M."/>
            <person name="Barry K."/>
            <person name="Battaglia E."/>
            <person name="Bayram O."/>
            <person name="Benocci T."/>
            <person name="Braus-Stromeyer S.A."/>
            <person name="Caldana C."/>
            <person name="Canovas D."/>
            <person name="Cerqueira G.C."/>
            <person name="Chen F."/>
            <person name="Chen W."/>
            <person name="Choi C."/>
            <person name="Clum A."/>
            <person name="Dos Santos R.A."/>
            <person name="Damasio A.R."/>
            <person name="Diallinas G."/>
            <person name="Emri T."/>
            <person name="Fekete E."/>
            <person name="Flipphi M."/>
            <person name="Freyberg S."/>
            <person name="Gallo A."/>
            <person name="Gournas C."/>
            <person name="Habgood R."/>
            <person name="Hainaut M."/>
            <person name="Harispe M.L."/>
            <person name="Henrissat B."/>
            <person name="Hilden K.S."/>
            <person name="Hope R."/>
            <person name="Hossain A."/>
            <person name="Karabika E."/>
            <person name="Karaffa L."/>
            <person name="Karanyi Z."/>
            <person name="Krasevec N."/>
            <person name="Kuo A."/>
            <person name="Kusch H."/>
            <person name="LaButti K."/>
            <person name="Lagendijk E.L."/>
            <person name="Lapidus A."/>
            <person name="Levasseur A."/>
            <person name="Lindquist E."/>
            <person name="Lipzen A."/>
            <person name="Logrieco A.F."/>
            <person name="MacCabe A."/>
            <person name="Maekelae M.R."/>
            <person name="Malavazi I."/>
            <person name="Melin P."/>
            <person name="Meyer V."/>
            <person name="Mielnichuk N."/>
            <person name="Miskei M."/>
            <person name="Molnar A.P."/>
            <person name="Mule G."/>
            <person name="Ngan C.Y."/>
            <person name="Orejas M."/>
            <person name="Orosz E."/>
            <person name="Ouedraogo J.P."/>
            <person name="Overkamp K.M."/>
            <person name="Park H.-S."/>
            <person name="Perrone G."/>
            <person name="Piumi F."/>
            <person name="Punt P.J."/>
            <person name="Ram A.F."/>
            <person name="Ramon A."/>
            <person name="Rauscher S."/>
            <person name="Record E."/>
            <person name="Riano-Pachon D.M."/>
            <person name="Robert V."/>
            <person name="Roehrig J."/>
            <person name="Ruller R."/>
            <person name="Salamov A."/>
            <person name="Salih N.S."/>
            <person name="Samson R.A."/>
            <person name="Sandor E."/>
            <person name="Sanguinetti M."/>
            <person name="Schuetze T."/>
            <person name="Sepcic K."/>
            <person name="Shelest E."/>
            <person name="Sherlock G."/>
            <person name="Sophianopoulou V."/>
            <person name="Squina F.M."/>
            <person name="Sun H."/>
            <person name="Susca A."/>
            <person name="Todd R.B."/>
            <person name="Tsang A."/>
            <person name="Unkles S.E."/>
            <person name="van de Wiele N."/>
            <person name="van Rossen-Uffink D."/>
            <person name="Oliveira J.V."/>
            <person name="Vesth T.C."/>
            <person name="Visser J."/>
            <person name="Yu J.-H."/>
            <person name="Zhou M."/>
            <person name="Andersen M.R."/>
            <person name="Archer D.B."/>
            <person name="Baker S.E."/>
            <person name="Benoit I."/>
            <person name="Brakhage A.A."/>
            <person name="Braus G.H."/>
            <person name="Fischer R."/>
            <person name="Frisvad J.C."/>
            <person name="Goldman G.H."/>
            <person name="Houbraken J."/>
            <person name="Oakley B."/>
            <person name="Pocsi I."/>
            <person name="Scazzocchio C."/>
            <person name="Seiboth B."/>
            <person name="vanKuyk P.A."/>
            <person name="Wortman J."/>
            <person name="Dyer P.S."/>
            <person name="Grigoriev I.V."/>
        </authorList>
    </citation>
    <scope>NUCLEOTIDE SEQUENCE [LARGE SCALE GENOMIC DNA]</scope>
    <source>
        <strain evidence="3">CBS 583.65</strain>
    </source>
</reference>
<dbReference type="Proteomes" id="UP000184073">
    <property type="component" value="Unassembled WGS sequence"/>
</dbReference>
<keyword evidence="3" id="KW-1185">Reference proteome</keyword>
<dbReference type="Gene3D" id="3.40.630.30">
    <property type="match status" value="1"/>
</dbReference>